<evidence type="ECO:0000259" key="2">
    <source>
        <dbReference type="Pfam" id="PF12804"/>
    </source>
</evidence>
<dbReference type="SUPFAM" id="SSF53448">
    <property type="entry name" value="Nucleotide-diphospho-sugar transferases"/>
    <property type="match status" value="1"/>
</dbReference>
<protein>
    <recommendedName>
        <fullName evidence="2">MobA-like NTP transferase domain-containing protein</fullName>
    </recommendedName>
</protein>
<dbReference type="InterPro" id="IPR029044">
    <property type="entry name" value="Nucleotide-diphossugar_trans"/>
</dbReference>
<sequence>MPQFFYLLIMSKEIGAVILAAGYSTRFGSSKLLAKLDNGHTVFQQTLKNISAVIPEILIVSRADIAPSLSKYSNDIIVFEQAELGMGASLSFAVKQIENWAGCLVCLGDMPFIQPETYRQIASQLNNNKIIIPTYDSKAGNPVAFGNNYFSQLKSLQGDTGGKSIINNNAESVSRITIDDPGILQDIDTPDDLSRLSK</sequence>
<keyword evidence="1" id="KW-0460">Magnesium</keyword>
<dbReference type="CDD" id="cd04182">
    <property type="entry name" value="GT_2_like_f"/>
    <property type="match status" value="1"/>
</dbReference>
<dbReference type="PANTHER" id="PTHR43777">
    <property type="entry name" value="MOLYBDENUM COFACTOR CYTIDYLYLTRANSFERASE"/>
    <property type="match status" value="1"/>
</dbReference>
<dbReference type="Proteomes" id="UP000218327">
    <property type="component" value="Unassembled WGS sequence"/>
</dbReference>
<dbReference type="AlphaFoldDB" id="A0A2A5AL20"/>
<evidence type="ECO:0000313" key="4">
    <source>
        <dbReference type="Proteomes" id="UP000218327"/>
    </source>
</evidence>
<name>A0A2A5AL20_9GAMM</name>
<dbReference type="Pfam" id="PF12804">
    <property type="entry name" value="NTP_transf_3"/>
    <property type="match status" value="1"/>
</dbReference>
<dbReference type="InterPro" id="IPR025877">
    <property type="entry name" value="MobA-like_NTP_Trfase"/>
</dbReference>
<feature type="domain" description="MobA-like NTP transferase" evidence="2">
    <location>
        <begin position="16"/>
        <end position="169"/>
    </location>
</feature>
<accession>A0A2A5AL20</accession>
<gene>
    <name evidence="3" type="ORF">COA96_16085</name>
</gene>
<dbReference type="Gene3D" id="3.90.550.10">
    <property type="entry name" value="Spore Coat Polysaccharide Biosynthesis Protein SpsA, Chain A"/>
    <property type="match status" value="1"/>
</dbReference>
<comment type="caution">
    <text evidence="3">The sequence shown here is derived from an EMBL/GenBank/DDBJ whole genome shotgun (WGS) entry which is preliminary data.</text>
</comment>
<dbReference type="GO" id="GO:0016779">
    <property type="term" value="F:nucleotidyltransferase activity"/>
    <property type="evidence" value="ECO:0007669"/>
    <property type="project" value="UniProtKB-ARBA"/>
</dbReference>
<evidence type="ECO:0000313" key="3">
    <source>
        <dbReference type="EMBL" id="PCJ19915.1"/>
    </source>
</evidence>
<evidence type="ECO:0000256" key="1">
    <source>
        <dbReference type="ARBA" id="ARBA00022842"/>
    </source>
</evidence>
<reference evidence="4" key="1">
    <citation type="submission" date="2017-08" db="EMBL/GenBank/DDBJ databases">
        <title>A dynamic microbial community with high functional redundancy inhabits the cold, oxic subseafloor aquifer.</title>
        <authorList>
            <person name="Tully B.J."/>
            <person name="Wheat C.G."/>
            <person name="Glazer B.T."/>
            <person name="Huber J.A."/>
        </authorList>
    </citation>
    <scope>NUCLEOTIDE SEQUENCE [LARGE SCALE GENOMIC DNA]</scope>
</reference>
<dbReference type="PANTHER" id="PTHR43777:SF1">
    <property type="entry name" value="MOLYBDENUM COFACTOR CYTIDYLYLTRANSFERASE"/>
    <property type="match status" value="1"/>
</dbReference>
<proteinExistence type="predicted"/>
<dbReference type="EMBL" id="NVVJ01000085">
    <property type="protein sequence ID" value="PCJ19915.1"/>
    <property type="molecule type" value="Genomic_DNA"/>
</dbReference>
<organism evidence="3 4">
    <name type="scientific">SAR86 cluster bacterium</name>
    <dbReference type="NCBI Taxonomy" id="2030880"/>
    <lineage>
        <taxon>Bacteria</taxon>
        <taxon>Pseudomonadati</taxon>
        <taxon>Pseudomonadota</taxon>
        <taxon>Gammaproteobacteria</taxon>
        <taxon>SAR86 cluster</taxon>
    </lineage>
</organism>